<dbReference type="AlphaFoldDB" id="A0A1J5NX69"/>
<accession>A0A1J5NX69</accession>
<dbReference type="Pfam" id="PF00691">
    <property type="entry name" value="OmpA"/>
    <property type="match status" value="1"/>
</dbReference>
<gene>
    <name evidence="2" type="ORF">GALL_550890</name>
</gene>
<dbReference type="PROSITE" id="PS51123">
    <property type="entry name" value="OMPA_2"/>
    <property type="match status" value="1"/>
</dbReference>
<dbReference type="InterPro" id="IPR036737">
    <property type="entry name" value="OmpA-like_sf"/>
</dbReference>
<dbReference type="InterPro" id="IPR006665">
    <property type="entry name" value="OmpA-like"/>
</dbReference>
<dbReference type="CDD" id="cd07185">
    <property type="entry name" value="OmpA_C-like"/>
    <property type="match status" value="1"/>
</dbReference>
<feature type="domain" description="OmpA-like" evidence="1">
    <location>
        <begin position="185"/>
        <end position="305"/>
    </location>
</feature>
<evidence type="ECO:0000259" key="1">
    <source>
        <dbReference type="PROSITE" id="PS51123"/>
    </source>
</evidence>
<dbReference type="SUPFAM" id="SSF103088">
    <property type="entry name" value="OmpA-like"/>
    <property type="match status" value="1"/>
</dbReference>
<reference evidence="2" key="1">
    <citation type="submission" date="2016-10" db="EMBL/GenBank/DDBJ databases">
        <title>Sequence of Gallionella enrichment culture.</title>
        <authorList>
            <person name="Poehlein A."/>
            <person name="Muehling M."/>
            <person name="Daniel R."/>
        </authorList>
    </citation>
    <scope>NUCLEOTIDE SEQUENCE</scope>
</reference>
<dbReference type="Gene3D" id="3.30.1330.60">
    <property type="entry name" value="OmpA-like domain"/>
    <property type="match status" value="1"/>
</dbReference>
<sequence length="307" mass="33356">MRRANQNNFARPNNGLSDFQKFGLIALGAVAVGAILSNGQHVVSNSGDRVVMRDPDGRYSVYHDDDALLYREGTNYTTQDFGDGSILSRYTQADGTVIVTIRDADGRVLSRHVEYPGGRRVVLFDNTQPSPPPVIAELPPQSPIDLLYTADTDPNLLRAAFETQPIQSAGRTFSLQQIRSIRQVRYLAPEVELTTPSFDSGSSAIDQNQAQSLATLGRVMSDLIAANPNEVFLVEGHSDAVGDPAVNLALSDARAQGLALALTQYYGVPPQNMITQGYGESDLKDQTQGPDDANRRVVIRRITGLLN</sequence>
<evidence type="ECO:0000313" key="2">
    <source>
        <dbReference type="EMBL" id="OIQ63370.1"/>
    </source>
</evidence>
<dbReference type="EMBL" id="MLJW01009066">
    <property type="protein sequence ID" value="OIQ63370.1"/>
    <property type="molecule type" value="Genomic_DNA"/>
</dbReference>
<dbReference type="PANTHER" id="PTHR30329:SF21">
    <property type="entry name" value="LIPOPROTEIN YIAD-RELATED"/>
    <property type="match status" value="1"/>
</dbReference>
<comment type="caution">
    <text evidence="2">The sequence shown here is derived from an EMBL/GenBank/DDBJ whole genome shotgun (WGS) entry which is preliminary data.</text>
</comment>
<dbReference type="PANTHER" id="PTHR30329">
    <property type="entry name" value="STATOR ELEMENT OF FLAGELLAR MOTOR COMPLEX"/>
    <property type="match status" value="1"/>
</dbReference>
<name>A0A1J5NX69_9ZZZZ</name>
<dbReference type="InterPro" id="IPR050330">
    <property type="entry name" value="Bact_OuterMem_StrucFunc"/>
</dbReference>
<organism evidence="2">
    <name type="scientific">mine drainage metagenome</name>
    <dbReference type="NCBI Taxonomy" id="410659"/>
    <lineage>
        <taxon>unclassified sequences</taxon>
        <taxon>metagenomes</taxon>
        <taxon>ecological metagenomes</taxon>
    </lineage>
</organism>
<proteinExistence type="predicted"/>
<protein>
    <recommendedName>
        <fullName evidence="1">OmpA-like domain-containing protein</fullName>
    </recommendedName>
</protein>